<sequence>MIPNVISRAAGRSTRRLAAVSAVHRKLAVDCTVPSRRSSPCGVQNDEEIGETRENNNTAEGGYDEEGRQIGQQLELEDASLDTEPLNDKELMIVPENEDLNISSGTVYCRKLTLLPPGEKLNVEFDDDGVAIGDNALLFSFFLGQQVRNKAICSVQVKCWDDYKSETLDHLWACITEKWSFDDTENRRECVMKHAQRLFRGARSKLKSKYFNNKNFKIKEECLKNKPSHLTKVEWKFLFDYWSEEAVMEKSKKASESRAHQKMPHYNGTKSFGRTRQEIRKKNGGKCSRVDVLVATRTRKSEKAVNAINLANNTHAVDEINKLKEQREQGLNEKTDEQIIQDVLGKDTHGYLKAYGPGRSITQHFKVKTSRIDLTQEAKLEVEQAKKEAEAVKNDVDRKIADNNAVWEKKFSQLLDFLRAGSDSDDSGCQGSKE</sequence>
<dbReference type="Pfam" id="PF03004">
    <property type="entry name" value="Transposase_24"/>
    <property type="match status" value="1"/>
</dbReference>
<dbReference type="AlphaFoldDB" id="A0A803N2F6"/>
<protein>
    <recommendedName>
        <fullName evidence="5">Transposase</fullName>
    </recommendedName>
</protein>
<evidence type="ECO:0008006" key="5">
    <source>
        <dbReference type="Google" id="ProtNLM"/>
    </source>
</evidence>
<name>A0A803N2F6_CHEQI</name>
<dbReference type="Gramene" id="AUR62039309-RA">
    <property type="protein sequence ID" value="AUR62039309-RA:cds"/>
    <property type="gene ID" value="AUR62039309"/>
</dbReference>
<dbReference type="PANTHER" id="PTHR33144:SF50">
    <property type="entry name" value="OS03G0714750 PROTEIN"/>
    <property type="match status" value="1"/>
</dbReference>
<evidence type="ECO:0000313" key="3">
    <source>
        <dbReference type="EnsemblPlants" id="AUR62039309-RA:cds"/>
    </source>
</evidence>
<proteinExistence type="predicted"/>
<feature type="region of interest" description="Disordered" evidence="2">
    <location>
        <begin position="35"/>
        <end position="65"/>
    </location>
</feature>
<dbReference type="EnsemblPlants" id="AUR62039309-RA">
    <property type="protein sequence ID" value="AUR62039309-RA:cds"/>
    <property type="gene ID" value="AUR62039309"/>
</dbReference>
<organism evidence="3 4">
    <name type="scientific">Chenopodium quinoa</name>
    <name type="common">Quinoa</name>
    <dbReference type="NCBI Taxonomy" id="63459"/>
    <lineage>
        <taxon>Eukaryota</taxon>
        <taxon>Viridiplantae</taxon>
        <taxon>Streptophyta</taxon>
        <taxon>Embryophyta</taxon>
        <taxon>Tracheophyta</taxon>
        <taxon>Spermatophyta</taxon>
        <taxon>Magnoliopsida</taxon>
        <taxon>eudicotyledons</taxon>
        <taxon>Gunneridae</taxon>
        <taxon>Pentapetalae</taxon>
        <taxon>Caryophyllales</taxon>
        <taxon>Chenopodiaceae</taxon>
        <taxon>Chenopodioideae</taxon>
        <taxon>Atripliceae</taxon>
        <taxon>Chenopodium</taxon>
    </lineage>
</organism>
<keyword evidence="1" id="KW-0175">Coiled coil</keyword>
<keyword evidence="4" id="KW-1185">Reference proteome</keyword>
<reference evidence="3" key="2">
    <citation type="submission" date="2021-03" db="UniProtKB">
        <authorList>
            <consortium name="EnsemblPlants"/>
        </authorList>
    </citation>
    <scope>IDENTIFICATION</scope>
</reference>
<dbReference type="PANTHER" id="PTHR33144">
    <property type="entry name" value="OS10G0409366 PROTEIN-RELATED"/>
    <property type="match status" value="1"/>
</dbReference>
<evidence type="ECO:0000313" key="4">
    <source>
        <dbReference type="Proteomes" id="UP000596660"/>
    </source>
</evidence>
<evidence type="ECO:0000256" key="1">
    <source>
        <dbReference type="SAM" id="Coils"/>
    </source>
</evidence>
<feature type="coiled-coil region" evidence="1">
    <location>
        <begin position="375"/>
        <end position="402"/>
    </location>
</feature>
<reference evidence="3" key="1">
    <citation type="journal article" date="2017" name="Nature">
        <title>The genome of Chenopodium quinoa.</title>
        <authorList>
            <person name="Jarvis D.E."/>
            <person name="Ho Y.S."/>
            <person name="Lightfoot D.J."/>
            <person name="Schmoeckel S.M."/>
            <person name="Li B."/>
            <person name="Borm T.J.A."/>
            <person name="Ohyanagi H."/>
            <person name="Mineta K."/>
            <person name="Michell C.T."/>
            <person name="Saber N."/>
            <person name="Kharbatia N.M."/>
            <person name="Rupper R.R."/>
            <person name="Sharp A.R."/>
            <person name="Dally N."/>
            <person name="Boughton B.A."/>
            <person name="Woo Y.H."/>
            <person name="Gao G."/>
            <person name="Schijlen E.G.W.M."/>
            <person name="Guo X."/>
            <person name="Momin A.A."/>
            <person name="Negrao S."/>
            <person name="Al-Babili S."/>
            <person name="Gehring C."/>
            <person name="Roessner U."/>
            <person name="Jung C."/>
            <person name="Murphy K."/>
            <person name="Arold S.T."/>
            <person name="Gojobori T."/>
            <person name="van der Linden C.G."/>
            <person name="van Loo E.N."/>
            <person name="Jellen E.N."/>
            <person name="Maughan P.J."/>
            <person name="Tester M."/>
        </authorList>
    </citation>
    <scope>NUCLEOTIDE SEQUENCE [LARGE SCALE GENOMIC DNA]</scope>
    <source>
        <strain evidence="3">cv. PI 614886</strain>
    </source>
</reference>
<evidence type="ECO:0000256" key="2">
    <source>
        <dbReference type="SAM" id="MobiDB-lite"/>
    </source>
</evidence>
<dbReference type="Proteomes" id="UP000596660">
    <property type="component" value="Unplaced"/>
</dbReference>
<accession>A0A803N2F6</accession>
<dbReference type="InterPro" id="IPR004252">
    <property type="entry name" value="Probable_transposase_24"/>
</dbReference>
<dbReference type="OMA" id="TENRREC"/>